<evidence type="ECO:0000256" key="1">
    <source>
        <dbReference type="ARBA" id="ARBA00022679"/>
    </source>
</evidence>
<keyword evidence="4" id="KW-1185">Reference proteome</keyword>
<dbReference type="Proteomes" id="UP001207918">
    <property type="component" value="Unassembled WGS sequence"/>
</dbReference>
<dbReference type="Gene3D" id="3.40.50.150">
    <property type="entry name" value="Vaccinia Virus protein VP39"/>
    <property type="match status" value="1"/>
</dbReference>
<reference evidence="3 4" key="1">
    <citation type="submission" date="2021-03" db="EMBL/GenBank/DDBJ databases">
        <title>Aliifodinibius sp. nov., a new bacterium isolated from saline soil.</title>
        <authorList>
            <person name="Galisteo C."/>
            <person name="De La Haba R."/>
            <person name="Sanchez-Porro C."/>
            <person name="Ventosa A."/>
        </authorList>
    </citation>
    <scope>NUCLEOTIDE SEQUENCE [LARGE SCALE GENOMIC DNA]</scope>
    <source>
        <strain evidence="3 4">1BSP15-2V2</strain>
    </source>
</reference>
<dbReference type="InterPro" id="IPR029063">
    <property type="entry name" value="SAM-dependent_MTases_sf"/>
</dbReference>
<keyword evidence="3" id="KW-0489">Methyltransferase</keyword>
<dbReference type="Pfam" id="PF13649">
    <property type="entry name" value="Methyltransf_25"/>
    <property type="match status" value="1"/>
</dbReference>
<dbReference type="RefSeq" id="WP_265764562.1">
    <property type="nucleotide sequence ID" value="NZ_JAGGJA010000002.1"/>
</dbReference>
<dbReference type="CDD" id="cd02440">
    <property type="entry name" value="AdoMet_MTases"/>
    <property type="match status" value="1"/>
</dbReference>
<dbReference type="GO" id="GO:0008168">
    <property type="term" value="F:methyltransferase activity"/>
    <property type="evidence" value="ECO:0007669"/>
    <property type="project" value="UniProtKB-KW"/>
</dbReference>
<organism evidence="3 4">
    <name type="scientific">Fodinibius salsisoli</name>
    <dbReference type="NCBI Taxonomy" id="2820877"/>
    <lineage>
        <taxon>Bacteria</taxon>
        <taxon>Pseudomonadati</taxon>
        <taxon>Balneolota</taxon>
        <taxon>Balneolia</taxon>
        <taxon>Balneolales</taxon>
        <taxon>Balneolaceae</taxon>
        <taxon>Fodinibius</taxon>
    </lineage>
</organism>
<gene>
    <name evidence="3" type="ORF">J6I44_03375</name>
</gene>
<dbReference type="InterPro" id="IPR041698">
    <property type="entry name" value="Methyltransf_25"/>
</dbReference>
<name>A0ABT3PIV5_9BACT</name>
<evidence type="ECO:0000313" key="4">
    <source>
        <dbReference type="Proteomes" id="UP001207918"/>
    </source>
</evidence>
<proteinExistence type="predicted"/>
<feature type="domain" description="Methyltransferase" evidence="2">
    <location>
        <begin position="43"/>
        <end position="134"/>
    </location>
</feature>
<accession>A0ABT3PIV5</accession>
<evidence type="ECO:0000313" key="3">
    <source>
        <dbReference type="EMBL" id="MCW9705874.1"/>
    </source>
</evidence>
<dbReference type="SUPFAM" id="SSF53335">
    <property type="entry name" value="S-adenosyl-L-methionine-dependent methyltransferases"/>
    <property type="match status" value="1"/>
</dbReference>
<sequence length="192" mass="21072">MENDPTNGYEAIAQDFIAYRRKSAIGVEAVRSWAHTLLPNATILDLGCGNGIPITEALVKDGYTPYGIDASPTLVASFRDHFPDLTVACESAETSDFFDRKFDGIVAWGLMFLLSESIQTILINRISSTLTPGGQFLFTSPEQACTWTDIMTGVESRSLGAEKYERILSSAGLSLISNDMDEGENYYYVAKK</sequence>
<protein>
    <submittedName>
        <fullName evidence="3">Class I SAM-dependent methyltransferase</fullName>
    </submittedName>
</protein>
<evidence type="ECO:0000259" key="2">
    <source>
        <dbReference type="Pfam" id="PF13649"/>
    </source>
</evidence>
<dbReference type="GO" id="GO:0032259">
    <property type="term" value="P:methylation"/>
    <property type="evidence" value="ECO:0007669"/>
    <property type="project" value="UniProtKB-KW"/>
</dbReference>
<dbReference type="EMBL" id="JAGGJA010000002">
    <property type="protein sequence ID" value="MCW9705874.1"/>
    <property type="molecule type" value="Genomic_DNA"/>
</dbReference>
<comment type="caution">
    <text evidence="3">The sequence shown here is derived from an EMBL/GenBank/DDBJ whole genome shotgun (WGS) entry which is preliminary data.</text>
</comment>
<keyword evidence="1" id="KW-0808">Transferase</keyword>
<dbReference type="PANTHER" id="PTHR43861">
    <property type="entry name" value="TRANS-ACONITATE 2-METHYLTRANSFERASE-RELATED"/>
    <property type="match status" value="1"/>
</dbReference>